<dbReference type="InterPro" id="IPR036322">
    <property type="entry name" value="WD40_repeat_dom_sf"/>
</dbReference>
<proteinExistence type="predicted"/>
<dbReference type="PANTHER" id="PTHR17605:SF0">
    <property type="entry name" value="RIBOSOME BIOGENESIS PROTEIN BOP1"/>
    <property type="match status" value="1"/>
</dbReference>
<dbReference type="Proteomes" id="UP000734854">
    <property type="component" value="Unassembled WGS sequence"/>
</dbReference>
<name>A0A8J5FRA2_ZINOF</name>
<dbReference type="SUPFAM" id="SSF50978">
    <property type="entry name" value="WD40 repeat-like"/>
    <property type="match status" value="1"/>
</dbReference>
<reference evidence="2 3" key="1">
    <citation type="submission" date="2020-08" db="EMBL/GenBank/DDBJ databases">
        <title>Plant Genome Project.</title>
        <authorList>
            <person name="Zhang R.-G."/>
        </authorList>
    </citation>
    <scope>NUCLEOTIDE SEQUENCE [LARGE SCALE GENOMIC DNA]</scope>
    <source>
        <tissue evidence="2">Rhizome</tissue>
    </source>
</reference>
<protein>
    <submittedName>
        <fullName evidence="2">Uncharacterized protein</fullName>
    </submittedName>
</protein>
<dbReference type="EMBL" id="JACMSC010000013">
    <property type="protein sequence ID" value="KAG6492339.1"/>
    <property type="molecule type" value="Genomic_DNA"/>
</dbReference>
<keyword evidence="1" id="KW-0812">Transmembrane</keyword>
<organism evidence="2 3">
    <name type="scientific">Zingiber officinale</name>
    <name type="common">Ginger</name>
    <name type="synonym">Amomum zingiber</name>
    <dbReference type="NCBI Taxonomy" id="94328"/>
    <lineage>
        <taxon>Eukaryota</taxon>
        <taxon>Viridiplantae</taxon>
        <taxon>Streptophyta</taxon>
        <taxon>Embryophyta</taxon>
        <taxon>Tracheophyta</taxon>
        <taxon>Spermatophyta</taxon>
        <taxon>Magnoliopsida</taxon>
        <taxon>Liliopsida</taxon>
        <taxon>Zingiberales</taxon>
        <taxon>Zingiberaceae</taxon>
        <taxon>Zingiber</taxon>
    </lineage>
</organism>
<accession>A0A8J5FRA2</accession>
<evidence type="ECO:0000313" key="3">
    <source>
        <dbReference type="Proteomes" id="UP000734854"/>
    </source>
</evidence>
<comment type="caution">
    <text evidence="2">The sequence shown here is derived from an EMBL/GenBank/DDBJ whole genome shotgun (WGS) entry which is preliminary data.</text>
</comment>
<keyword evidence="1" id="KW-1133">Transmembrane helix</keyword>
<dbReference type="PANTHER" id="PTHR17605">
    <property type="entry name" value="RIBOSOME BIOGENESIS PROTEIN BOP1 BLOCK OF PROLIFERATION 1 PROTEIN"/>
    <property type="match status" value="1"/>
</dbReference>
<evidence type="ECO:0000313" key="2">
    <source>
        <dbReference type="EMBL" id="KAG6492339.1"/>
    </source>
</evidence>
<dbReference type="AlphaFoldDB" id="A0A8J5FRA2"/>
<gene>
    <name evidence="2" type="ORF">ZIOFF_047296</name>
</gene>
<dbReference type="InterPro" id="IPR015943">
    <property type="entry name" value="WD40/YVTN_repeat-like_dom_sf"/>
</dbReference>
<dbReference type="InterPro" id="IPR028598">
    <property type="entry name" value="BOP1/Erb1"/>
</dbReference>
<evidence type="ECO:0000256" key="1">
    <source>
        <dbReference type="SAM" id="Phobius"/>
    </source>
</evidence>
<keyword evidence="1" id="KW-0472">Membrane</keyword>
<dbReference type="GO" id="GO:0043021">
    <property type="term" value="F:ribonucleoprotein complex binding"/>
    <property type="evidence" value="ECO:0007669"/>
    <property type="project" value="TreeGrafter"/>
</dbReference>
<dbReference type="GO" id="GO:0070545">
    <property type="term" value="C:PeBoW complex"/>
    <property type="evidence" value="ECO:0007669"/>
    <property type="project" value="TreeGrafter"/>
</dbReference>
<dbReference type="Gene3D" id="2.130.10.10">
    <property type="entry name" value="YVTN repeat-like/Quinoprotein amine dehydrogenase"/>
    <property type="match status" value="1"/>
</dbReference>
<feature type="transmembrane region" description="Helical" evidence="1">
    <location>
        <begin position="6"/>
        <end position="23"/>
    </location>
</feature>
<keyword evidence="3" id="KW-1185">Reference proteome</keyword>
<dbReference type="GO" id="GO:0030687">
    <property type="term" value="C:preribosome, large subunit precursor"/>
    <property type="evidence" value="ECO:0007669"/>
    <property type="project" value="TreeGrafter"/>
</dbReference>
<dbReference type="GO" id="GO:0000463">
    <property type="term" value="P:maturation of LSU-rRNA from tricistronic rRNA transcript (SSU-rRNA, 5.8S rRNA, LSU-rRNA)"/>
    <property type="evidence" value="ECO:0007669"/>
    <property type="project" value="TreeGrafter"/>
</dbReference>
<sequence>MSRYHLQIILQPVLIAVFILLFYKPQVSLDLYTARHTRAILMHQLSKKHTHSPFQKLRGLPVTAVFHPTRSMFFISTKTHVWVYDLLKQKVVKKLETGLQEVSSISIHPGGDNVIVGSKEGKMCWFDMDLSSKPYKTLT</sequence>